<organism evidence="1 2">
    <name type="scientific">Capnocytophaga gingivalis</name>
    <dbReference type="NCBI Taxonomy" id="1017"/>
    <lineage>
        <taxon>Bacteria</taxon>
        <taxon>Pseudomonadati</taxon>
        <taxon>Bacteroidota</taxon>
        <taxon>Flavobacteriia</taxon>
        <taxon>Flavobacteriales</taxon>
        <taxon>Flavobacteriaceae</taxon>
        <taxon>Capnocytophaga</taxon>
    </lineage>
</organism>
<sequence>MNSIGIRATPNELYYSIVQGKENEIEIEIIDRINIPKAIELPEQLKFLRDTLSDIINEFQITNACVRVTESIAQTKDIKRTYIEGVIQELFASSTIERYYIGQVSSISSKLNIKRDDFKKYVDNKLTFLDIENWDKYKKEERESIMSAISALEI</sequence>
<gene>
    <name evidence="1" type="ORF">CGC50_09675</name>
</gene>
<dbReference type="KEGG" id="cgh:CGC50_09675"/>
<dbReference type="AlphaFoldDB" id="A0A250FQF3"/>
<dbReference type="Proteomes" id="UP000217250">
    <property type="component" value="Chromosome"/>
</dbReference>
<dbReference type="RefSeq" id="WP_095910667.1">
    <property type="nucleotide sequence ID" value="NZ_CP022386.1"/>
</dbReference>
<protein>
    <submittedName>
        <fullName evidence="1">Uncharacterized protein</fullName>
    </submittedName>
</protein>
<dbReference type="EMBL" id="CP022386">
    <property type="protein sequence ID" value="ATA87399.1"/>
    <property type="molecule type" value="Genomic_DNA"/>
</dbReference>
<dbReference type="GeneID" id="84808822"/>
<accession>A0A250FQF3</accession>
<name>A0A250FQF3_9FLAO</name>
<proteinExistence type="predicted"/>
<evidence type="ECO:0000313" key="1">
    <source>
        <dbReference type="EMBL" id="ATA87399.1"/>
    </source>
</evidence>
<reference evidence="2" key="1">
    <citation type="submission" date="2017-06" db="EMBL/GenBank/DDBJ databases">
        <title>Capnocytophaga spp. assemblies.</title>
        <authorList>
            <person name="Gulvik C.A."/>
        </authorList>
    </citation>
    <scope>NUCLEOTIDE SEQUENCE [LARGE SCALE GENOMIC DNA]</scope>
    <source>
        <strain evidence="2">H1496</strain>
    </source>
</reference>
<evidence type="ECO:0000313" key="2">
    <source>
        <dbReference type="Proteomes" id="UP000217250"/>
    </source>
</evidence>
<dbReference type="OrthoDB" id="7605362at2"/>